<keyword evidence="2" id="KW-0472">Membrane</keyword>
<feature type="transmembrane region" description="Helical" evidence="2">
    <location>
        <begin position="27"/>
        <end position="47"/>
    </location>
</feature>
<feature type="transmembrane region" description="Helical" evidence="2">
    <location>
        <begin position="67"/>
        <end position="89"/>
    </location>
</feature>
<feature type="transmembrane region" description="Helical" evidence="2">
    <location>
        <begin position="352"/>
        <end position="374"/>
    </location>
</feature>
<feature type="region of interest" description="Disordered" evidence="1">
    <location>
        <begin position="486"/>
        <end position="509"/>
    </location>
</feature>
<organism evidence="3 4">
    <name type="scientific">Pterulicium gracile</name>
    <dbReference type="NCBI Taxonomy" id="1884261"/>
    <lineage>
        <taxon>Eukaryota</taxon>
        <taxon>Fungi</taxon>
        <taxon>Dikarya</taxon>
        <taxon>Basidiomycota</taxon>
        <taxon>Agaricomycotina</taxon>
        <taxon>Agaricomycetes</taxon>
        <taxon>Agaricomycetidae</taxon>
        <taxon>Agaricales</taxon>
        <taxon>Pleurotineae</taxon>
        <taxon>Pterulaceae</taxon>
        <taxon>Pterulicium</taxon>
    </lineage>
</organism>
<reference evidence="3 4" key="1">
    <citation type="journal article" date="2019" name="Nat. Ecol. Evol.">
        <title>Megaphylogeny resolves global patterns of mushroom evolution.</title>
        <authorList>
            <person name="Varga T."/>
            <person name="Krizsan K."/>
            <person name="Foldi C."/>
            <person name="Dima B."/>
            <person name="Sanchez-Garcia M."/>
            <person name="Sanchez-Ramirez S."/>
            <person name="Szollosi G.J."/>
            <person name="Szarkandi J.G."/>
            <person name="Papp V."/>
            <person name="Albert L."/>
            <person name="Andreopoulos W."/>
            <person name="Angelini C."/>
            <person name="Antonin V."/>
            <person name="Barry K.W."/>
            <person name="Bougher N.L."/>
            <person name="Buchanan P."/>
            <person name="Buyck B."/>
            <person name="Bense V."/>
            <person name="Catcheside P."/>
            <person name="Chovatia M."/>
            <person name="Cooper J."/>
            <person name="Damon W."/>
            <person name="Desjardin D."/>
            <person name="Finy P."/>
            <person name="Geml J."/>
            <person name="Haridas S."/>
            <person name="Hughes K."/>
            <person name="Justo A."/>
            <person name="Karasinski D."/>
            <person name="Kautmanova I."/>
            <person name="Kiss B."/>
            <person name="Kocsube S."/>
            <person name="Kotiranta H."/>
            <person name="LaButti K.M."/>
            <person name="Lechner B.E."/>
            <person name="Liimatainen K."/>
            <person name="Lipzen A."/>
            <person name="Lukacs Z."/>
            <person name="Mihaltcheva S."/>
            <person name="Morgado L.N."/>
            <person name="Niskanen T."/>
            <person name="Noordeloos M.E."/>
            <person name="Ohm R.A."/>
            <person name="Ortiz-Santana B."/>
            <person name="Ovrebo C."/>
            <person name="Racz N."/>
            <person name="Riley R."/>
            <person name="Savchenko A."/>
            <person name="Shiryaev A."/>
            <person name="Soop K."/>
            <person name="Spirin V."/>
            <person name="Szebenyi C."/>
            <person name="Tomsovsky M."/>
            <person name="Tulloss R.E."/>
            <person name="Uehling J."/>
            <person name="Grigoriev I.V."/>
            <person name="Vagvolgyi C."/>
            <person name="Papp T."/>
            <person name="Martin F.M."/>
            <person name="Miettinen O."/>
            <person name="Hibbett D.S."/>
            <person name="Nagy L.G."/>
        </authorList>
    </citation>
    <scope>NUCLEOTIDE SEQUENCE [LARGE SCALE GENOMIC DNA]</scope>
    <source>
        <strain evidence="3 4">CBS 309.79</strain>
    </source>
</reference>
<dbReference type="OrthoDB" id="2796825at2759"/>
<proteinExistence type="predicted"/>
<evidence type="ECO:0000256" key="2">
    <source>
        <dbReference type="SAM" id="Phobius"/>
    </source>
</evidence>
<name>A0A5C3Q8E8_9AGAR</name>
<sequence length="544" mass="59193">MAGADTAVGALALVDVQLETSIYLGNFFALVLYGISSCIYLHLLFFISRSSKDPSITTSANRARARFAVFGGVMLLLETISRSCSQVFGKKIWIDHRNDDSGLMPNSELAGWYNILGDAASVVVFVMGNGFLLYRFYVIWAGKFSILVMPGILYLASTAVAIASASQNIRPEGARRLVRDMGALEIASISSTVGVNVLLSLMVCTRVLFARRRLANYGDAVPLQLARYYLGLVPMIVESALPSVILGLVFLALYTRKSSSQVALGIVYEAAYEFPDDDDFAYNMALHPSQTLVPVSPYNQSMVYHTFYYPPLNPTHPVAHLEGKQKPRDVERGVERDLLLDNGIEVPEGRQFLILLLLIIVVSIAGALASLVTFRNMPPLPAAPRSNSRYERVTPLALSQDGELRLPGTSISSESGLRQEDSHISRTISLASDEYTVLRFSLPPNAIAEGPGRCSVVVTASELDGVEVHRVLHDAVHPERLELVASDGSDDSSSAAHSASSSTFPCPQGDERGPIWIRVSRSDVPPTKEPMILDVYVVHSVTAS</sequence>
<keyword evidence="2" id="KW-1133">Transmembrane helix</keyword>
<evidence type="ECO:0000313" key="4">
    <source>
        <dbReference type="Proteomes" id="UP000305067"/>
    </source>
</evidence>
<gene>
    <name evidence="3" type="ORF">BDV98DRAFT_607053</name>
</gene>
<protein>
    <submittedName>
        <fullName evidence="3">Uncharacterized protein</fullName>
    </submittedName>
</protein>
<evidence type="ECO:0000313" key="3">
    <source>
        <dbReference type="EMBL" id="TFK98262.1"/>
    </source>
</evidence>
<feature type="transmembrane region" description="Helical" evidence="2">
    <location>
        <begin position="109"/>
        <end position="134"/>
    </location>
</feature>
<feature type="transmembrane region" description="Helical" evidence="2">
    <location>
        <begin position="229"/>
        <end position="254"/>
    </location>
</feature>
<keyword evidence="4" id="KW-1185">Reference proteome</keyword>
<dbReference type="Proteomes" id="UP000305067">
    <property type="component" value="Unassembled WGS sequence"/>
</dbReference>
<feature type="transmembrane region" description="Helical" evidence="2">
    <location>
        <begin position="146"/>
        <end position="166"/>
    </location>
</feature>
<feature type="compositionally biased region" description="Low complexity" evidence="1">
    <location>
        <begin position="486"/>
        <end position="502"/>
    </location>
</feature>
<dbReference type="EMBL" id="ML178841">
    <property type="protein sequence ID" value="TFK98262.1"/>
    <property type="molecule type" value="Genomic_DNA"/>
</dbReference>
<keyword evidence="2" id="KW-0812">Transmembrane</keyword>
<dbReference type="AlphaFoldDB" id="A0A5C3Q8E8"/>
<accession>A0A5C3Q8E8</accession>
<evidence type="ECO:0000256" key="1">
    <source>
        <dbReference type="SAM" id="MobiDB-lite"/>
    </source>
</evidence>
<feature type="transmembrane region" description="Helical" evidence="2">
    <location>
        <begin position="186"/>
        <end position="209"/>
    </location>
</feature>